<feature type="transmembrane region" description="Helical" evidence="1">
    <location>
        <begin position="119"/>
        <end position="139"/>
    </location>
</feature>
<dbReference type="STRING" id="1121937.GCA_000423125_02536"/>
<proteinExistence type="predicted"/>
<keyword evidence="1" id="KW-1133">Transmembrane helix</keyword>
<organism evidence="2 3">
    <name type="scientific">Haliea salexigens</name>
    <dbReference type="NCBI Taxonomy" id="287487"/>
    <lineage>
        <taxon>Bacteria</taxon>
        <taxon>Pseudomonadati</taxon>
        <taxon>Pseudomonadota</taxon>
        <taxon>Gammaproteobacteria</taxon>
        <taxon>Cellvibrionales</taxon>
        <taxon>Halieaceae</taxon>
        <taxon>Haliea</taxon>
    </lineage>
</organism>
<dbReference type="RefSeq" id="WP_286982245.1">
    <property type="nucleotide sequence ID" value="NZ_JBLIAR010000002.1"/>
</dbReference>
<evidence type="ECO:0000313" key="3">
    <source>
        <dbReference type="Proteomes" id="UP000259273"/>
    </source>
</evidence>
<evidence type="ECO:0000313" key="2">
    <source>
        <dbReference type="EMBL" id="HAN28793.1"/>
    </source>
</evidence>
<feature type="transmembrane region" description="Helical" evidence="1">
    <location>
        <begin position="53"/>
        <end position="76"/>
    </location>
</feature>
<keyword evidence="1" id="KW-0812">Transmembrane</keyword>
<name>A0A3C1KQN2_9GAMM</name>
<sequence length="147" mass="15792">MIRVLKAFFPAVLLAYVTASLLATQTVLANLGDMGVFVPLAVRLEASLHDLLGMIAYLLLILLAFVLAMPVAAGLVRAHRVPGPRVFWFTLAGFVGVLMLHLIMREVLGIWVIAAAREWPGLLLQCSAGALGGWLFSIMSKAQPAQA</sequence>
<protein>
    <submittedName>
        <fullName evidence="2">Uncharacterized protein</fullName>
    </submittedName>
</protein>
<comment type="caution">
    <text evidence="2">The sequence shown here is derived from an EMBL/GenBank/DDBJ whole genome shotgun (WGS) entry which is preliminary data.</text>
</comment>
<accession>A0A3C1KQN2</accession>
<evidence type="ECO:0000256" key="1">
    <source>
        <dbReference type="SAM" id="Phobius"/>
    </source>
</evidence>
<keyword evidence="1" id="KW-0472">Membrane</keyword>
<dbReference type="EMBL" id="DMND01000186">
    <property type="protein sequence ID" value="HAN28793.1"/>
    <property type="molecule type" value="Genomic_DNA"/>
</dbReference>
<dbReference type="Proteomes" id="UP000259273">
    <property type="component" value="Unassembled WGS sequence"/>
</dbReference>
<gene>
    <name evidence="2" type="ORF">DCP75_13925</name>
</gene>
<feature type="transmembrane region" description="Helical" evidence="1">
    <location>
        <begin position="88"/>
        <end position="113"/>
    </location>
</feature>
<reference evidence="2 3" key="1">
    <citation type="journal article" date="2018" name="Nat. Biotechnol.">
        <title>A standardized bacterial taxonomy based on genome phylogeny substantially revises the tree of life.</title>
        <authorList>
            <person name="Parks D.H."/>
            <person name="Chuvochina M."/>
            <person name="Waite D.W."/>
            <person name="Rinke C."/>
            <person name="Skarshewski A."/>
            <person name="Chaumeil P.A."/>
            <person name="Hugenholtz P."/>
        </authorList>
    </citation>
    <scope>NUCLEOTIDE SEQUENCE [LARGE SCALE GENOMIC DNA]</scope>
    <source>
        <strain evidence="2">UBA9158</strain>
    </source>
</reference>
<dbReference type="AlphaFoldDB" id="A0A3C1KQN2"/>